<name>A0A7X2D2W4_9PROT</name>
<evidence type="ECO:0000313" key="2">
    <source>
        <dbReference type="EMBL" id="MQX36684.1"/>
    </source>
</evidence>
<dbReference type="Proteomes" id="UP000434582">
    <property type="component" value="Unassembled WGS sequence"/>
</dbReference>
<dbReference type="OrthoDB" id="9801773at2"/>
<protein>
    <submittedName>
        <fullName evidence="2">DUF393 domain-containing protein</fullName>
    </submittedName>
</protein>
<comment type="caution">
    <text evidence="2">The sequence shown here is derived from an EMBL/GenBank/DDBJ whole genome shotgun (WGS) entry which is preliminary data.</text>
</comment>
<gene>
    <name evidence="2" type="ORF">GHC57_09165</name>
</gene>
<dbReference type="RefSeq" id="WP_153343400.1">
    <property type="nucleotide sequence ID" value="NZ_WIVE01000024.1"/>
</dbReference>
<dbReference type="GO" id="GO:0015035">
    <property type="term" value="F:protein-disulfide reductase activity"/>
    <property type="evidence" value="ECO:0007669"/>
    <property type="project" value="InterPro"/>
</dbReference>
<proteinExistence type="predicted"/>
<sequence>MTSIRHTSRNSAEAETPTGTGLTTYYNGSCPICRTEIEHYQGVDDRNDVGLGWHDVSQGSGGLAIFGIEGEAATRRLYAIDGKGRLHAGVDAFIQVWQRLPGYRWLGRLVALPGIRQIAGGIYEGVLAPLLFRWNRWRRHRSR</sequence>
<dbReference type="AlphaFoldDB" id="A0A7X2D2W4"/>
<organism evidence="2 3">
    <name type="scientific">Roseospira navarrensis</name>
    <dbReference type="NCBI Taxonomy" id="140058"/>
    <lineage>
        <taxon>Bacteria</taxon>
        <taxon>Pseudomonadati</taxon>
        <taxon>Pseudomonadota</taxon>
        <taxon>Alphaproteobacteria</taxon>
        <taxon>Rhodospirillales</taxon>
        <taxon>Rhodospirillaceae</taxon>
        <taxon>Roseospira</taxon>
    </lineage>
</organism>
<reference evidence="2 3" key="1">
    <citation type="submission" date="2019-10" db="EMBL/GenBank/DDBJ databases">
        <title>Draft whole-genome sequence of the purple nonsulfur photosynthetic bacterium Roseospira navarrensis DSM 15114.</title>
        <authorList>
            <person name="Kyndt J.A."/>
            <person name="Meyer T.E."/>
        </authorList>
    </citation>
    <scope>NUCLEOTIDE SEQUENCE [LARGE SCALE GENOMIC DNA]</scope>
    <source>
        <strain evidence="2 3">DSM 15114</strain>
    </source>
</reference>
<evidence type="ECO:0000256" key="1">
    <source>
        <dbReference type="SAM" id="MobiDB-lite"/>
    </source>
</evidence>
<keyword evidence="3" id="KW-1185">Reference proteome</keyword>
<dbReference type="EMBL" id="WIVE01000024">
    <property type="protein sequence ID" value="MQX36684.1"/>
    <property type="molecule type" value="Genomic_DNA"/>
</dbReference>
<dbReference type="Pfam" id="PF04134">
    <property type="entry name" value="DCC1-like"/>
    <property type="match status" value="1"/>
</dbReference>
<accession>A0A7X2D2W4</accession>
<dbReference type="InterPro" id="IPR007263">
    <property type="entry name" value="DCC1-like"/>
</dbReference>
<feature type="region of interest" description="Disordered" evidence="1">
    <location>
        <begin position="1"/>
        <end position="20"/>
    </location>
</feature>
<evidence type="ECO:0000313" key="3">
    <source>
        <dbReference type="Proteomes" id="UP000434582"/>
    </source>
</evidence>